<dbReference type="Gene3D" id="3.40.50.10470">
    <property type="entry name" value="Translation initiation factor eif-2b, domain 2"/>
    <property type="match status" value="1"/>
</dbReference>
<organism evidence="11 12">
    <name type="scientific">Marasmius tenuissimus</name>
    <dbReference type="NCBI Taxonomy" id="585030"/>
    <lineage>
        <taxon>Eukaryota</taxon>
        <taxon>Fungi</taxon>
        <taxon>Dikarya</taxon>
        <taxon>Basidiomycota</taxon>
        <taxon>Agaricomycotina</taxon>
        <taxon>Agaricomycetes</taxon>
        <taxon>Agaricomycetidae</taxon>
        <taxon>Agaricales</taxon>
        <taxon>Marasmiineae</taxon>
        <taxon>Marasmiaceae</taxon>
        <taxon>Marasmius</taxon>
    </lineage>
</organism>
<accession>A0ABR2Z8N2</accession>
<evidence type="ECO:0000256" key="2">
    <source>
        <dbReference type="ARBA" id="ARBA00007251"/>
    </source>
</evidence>
<evidence type="ECO:0000256" key="6">
    <source>
        <dbReference type="ARBA" id="ARBA00044147"/>
    </source>
</evidence>
<dbReference type="EMBL" id="JBBXMP010000473">
    <property type="protein sequence ID" value="KAL0057635.1"/>
    <property type="molecule type" value="Genomic_DNA"/>
</dbReference>
<evidence type="ECO:0000313" key="12">
    <source>
        <dbReference type="Proteomes" id="UP001437256"/>
    </source>
</evidence>
<evidence type="ECO:0000256" key="4">
    <source>
        <dbReference type="ARBA" id="ARBA00022540"/>
    </source>
</evidence>
<keyword evidence="3" id="KW-0963">Cytoplasm</keyword>
<evidence type="ECO:0000256" key="10">
    <source>
        <dbReference type="SAM" id="MobiDB-lite"/>
    </source>
</evidence>
<keyword evidence="4" id="KW-0396">Initiation factor</keyword>
<proteinExistence type="inferred from homology"/>
<feature type="compositionally biased region" description="Low complexity" evidence="10">
    <location>
        <begin position="110"/>
        <end position="124"/>
    </location>
</feature>
<feature type="region of interest" description="Disordered" evidence="10">
    <location>
        <begin position="1"/>
        <end position="124"/>
    </location>
</feature>
<sequence length="324" mass="35017">MPATDPVVTSTDAQAPSSSSQNAQSQPAQLPSGSQPSQKSMRKAKNRGLQERQRAAKAATKQQPGGGKDGQQKQRGGPKHKDSTGSSLKPPPKTTAPKNNRPRSESIAVRATADAGAGDSSSSSRTGLRIFTHFGLSGLPTKQVKAAGGDSLVHPAITRLALMFGEFKICGANARCIATLTAFKTVIQDYTTPPNTTLSRHLMSYLSPQITHLVMARPMSVTMGNAIRQLKLEISGSDFDLPEQDAKDALCRKIDDYIRDRIIYADEVIEDLAVEKIKNGDVIMTYARSSIVEKILLRAHRCGKQFSVIVIDSRPLLEGKELLR</sequence>
<keyword evidence="12" id="KW-1185">Reference proteome</keyword>
<gene>
    <name evidence="11" type="ORF">AAF712_015714</name>
</gene>
<dbReference type="PANTHER" id="PTHR10233">
    <property type="entry name" value="TRANSLATION INITIATION FACTOR EIF-2B"/>
    <property type="match status" value="1"/>
</dbReference>
<dbReference type="SUPFAM" id="SSF100950">
    <property type="entry name" value="NagB/RpiA/CoA transferase-like"/>
    <property type="match status" value="1"/>
</dbReference>
<comment type="similarity">
    <text evidence="2 9">Belongs to the eIF-2B alpha/beta/delta subunits family.</text>
</comment>
<comment type="caution">
    <text evidence="11">The sequence shown here is derived from an EMBL/GenBank/DDBJ whole genome shotgun (WGS) entry which is preliminary data.</text>
</comment>
<reference evidence="11 12" key="1">
    <citation type="submission" date="2024-05" db="EMBL/GenBank/DDBJ databases">
        <title>A draft genome resource for the thread blight pathogen Marasmius tenuissimus strain MS-2.</title>
        <authorList>
            <person name="Yulfo-Soto G.E."/>
            <person name="Baruah I.K."/>
            <person name="Amoako-Attah I."/>
            <person name="Bukari Y."/>
            <person name="Meinhardt L.W."/>
            <person name="Bailey B.A."/>
            <person name="Cohen S.P."/>
        </authorList>
    </citation>
    <scope>NUCLEOTIDE SEQUENCE [LARGE SCALE GENOMIC DNA]</scope>
    <source>
        <strain evidence="11 12">MS-2</strain>
    </source>
</reference>
<dbReference type="InterPro" id="IPR042529">
    <property type="entry name" value="IF_2B-like_C"/>
</dbReference>
<comment type="subcellular location">
    <subcellularLocation>
        <location evidence="1">Cytoplasm</location>
        <location evidence="1">Cytosol</location>
    </subcellularLocation>
</comment>
<dbReference type="Pfam" id="PF01008">
    <property type="entry name" value="IF-2B"/>
    <property type="match status" value="1"/>
</dbReference>
<evidence type="ECO:0000256" key="9">
    <source>
        <dbReference type="RuleBase" id="RU003814"/>
    </source>
</evidence>
<dbReference type="PANTHER" id="PTHR10233:SF14">
    <property type="entry name" value="TRANSLATION INITIATION FACTOR EIF-2B SUBUNIT DELTA"/>
    <property type="match status" value="1"/>
</dbReference>
<evidence type="ECO:0000256" key="5">
    <source>
        <dbReference type="ARBA" id="ARBA00022917"/>
    </source>
</evidence>
<dbReference type="Proteomes" id="UP001437256">
    <property type="component" value="Unassembled WGS sequence"/>
</dbReference>
<dbReference type="InterPro" id="IPR037171">
    <property type="entry name" value="NagB/RpiA_transferase-like"/>
</dbReference>
<name>A0ABR2Z8N2_9AGAR</name>
<evidence type="ECO:0000256" key="8">
    <source>
        <dbReference type="ARBA" id="ARBA00046432"/>
    </source>
</evidence>
<protein>
    <recommendedName>
        <fullName evidence="6">Translation initiation factor eIF2B subunit delta</fullName>
    </recommendedName>
    <alternativeName>
        <fullName evidence="7">eIF2B GDP-GTP exchange factor subunit delta</fullName>
    </alternativeName>
</protein>
<evidence type="ECO:0000256" key="7">
    <source>
        <dbReference type="ARBA" id="ARBA00044356"/>
    </source>
</evidence>
<keyword evidence="5" id="KW-0648">Protein biosynthesis</keyword>
<evidence type="ECO:0000256" key="3">
    <source>
        <dbReference type="ARBA" id="ARBA00022490"/>
    </source>
</evidence>
<evidence type="ECO:0000313" key="11">
    <source>
        <dbReference type="EMBL" id="KAL0057635.1"/>
    </source>
</evidence>
<evidence type="ECO:0000256" key="1">
    <source>
        <dbReference type="ARBA" id="ARBA00004514"/>
    </source>
</evidence>
<dbReference type="InterPro" id="IPR000649">
    <property type="entry name" value="IF-2B-related"/>
</dbReference>
<comment type="subunit">
    <text evidence="8">Component of the translation initiation factor 2B (eIF2B) complex which is a heterodecamer of two sets of five different subunits: alpha, beta, gamma, delta and epsilon. Subunits alpha, beta and delta comprise a regulatory subcomplex and subunits epsilon and gamma comprise a catalytic subcomplex. Within the complex, the hexameric regulatory complex resides at the center, with the two heterodimeric catalytic subcomplexes bound on opposite sides.</text>
</comment>
<feature type="compositionally biased region" description="Low complexity" evidence="10">
    <location>
        <begin position="13"/>
        <end position="32"/>
    </location>
</feature>